<keyword evidence="2" id="KW-1185">Reference proteome</keyword>
<organism evidence="1 2">
    <name type="scientific">Profundibacterium mesophilum KAUST100406-0324</name>
    <dbReference type="NCBI Taxonomy" id="1037889"/>
    <lineage>
        <taxon>Bacteria</taxon>
        <taxon>Pseudomonadati</taxon>
        <taxon>Pseudomonadota</taxon>
        <taxon>Alphaproteobacteria</taxon>
        <taxon>Rhodobacterales</taxon>
        <taxon>Roseobacteraceae</taxon>
        <taxon>Profundibacterium</taxon>
    </lineage>
</organism>
<dbReference type="OrthoDB" id="7819947at2"/>
<dbReference type="Proteomes" id="UP000698242">
    <property type="component" value="Unassembled WGS sequence"/>
</dbReference>
<accession>A0A921TE21</accession>
<dbReference type="RefSeq" id="WP_159963773.1">
    <property type="nucleotide sequence ID" value="NZ_APKE01000004.1"/>
</dbReference>
<name>A0A921TE21_9RHOB</name>
<evidence type="ECO:0000313" key="1">
    <source>
        <dbReference type="EMBL" id="KAF0677398.1"/>
    </source>
</evidence>
<gene>
    <name evidence="1" type="ORF">PMES_00310</name>
</gene>
<proteinExistence type="predicted"/>
<dbReference type="EMBL" id="APKE01000004">
    <property type="protein sequence ID" value="KAF0677398.1"/>
    <property type="molecule type" value="Genomic_DNA"/>
</dbReference>
<sequence length="168" mass="17912">MSGKLFAAILAALAIITGVSVYYLQVYGYYDEVTPDPAGLVPDGGANPQLGALRAIDADSSPLRFRACFTIADPDAMIVGAEPYAGAVPLTAPGWFDCFDAADITEALAEGEAQAWLVAKNIEFGVDRIMALYPDGRAYVWHQLNNCGEMAYDGTPVGETCPPRKETE</sequence>
<comment type="caution">
    <text evidence="1">The sequence shown here is derived from an EMBL/GenBank/DDBJ whole genome shotgun (WGS) entry which is preliminary data.</text>
</comment>
<evidence type="ECO:0000313" key="2">
    <source>
        <dbReference type="Proteomes" id="UP000698242"/>
    </source>
</evidence>
<evidence type="ECO:0008006" key="3">
    <source>
        <dbReference type="Google" id="ProtNLM"/>
    </source>
</evidence>
<dbReference type="AlphaFoldDB" id="A0A921TE21"/>
<dbReference type="Pfam" id="PF20044">
    <property type="entry name" value="DUF6446"/>
    <property type="match status" value="1"/>
</dbReference>
<dbReference type="InterPro" id="IPR045616">
    <property type="entry name" value="DUF6446"/>
</dbReference>
<reference evidence="1" key="1">
    <citation type="submission" date="2013-03" db="EMBL/GenBank/DDBJ databases">
        <title>Genome Sequence of the Profundibacterium mesophilum strain KAUST100406-0324T from Red Sea, a novel genus in the family Rhodobacteraceae.</title>
        <authorList>
            <person name="Essack M."/>
            <person name="Alam I."/>
            <person name="Lafi F."/>
            <person name="Alawi W."/>
            <person name="Kamanu F."/>
            <person name="Al-Suwailem A."/>
            <person name="Lee O.O."/>
            <person name="Xu Y."/>
            <person name="Bajic V."/>
            <person name="Qian P.-Y."/>
            <person name="Archer J."/>
        </authorList>
    </citation>
    <scope>NUCLEOTIDE SEQUENCE</scope>
    <source>
        <strain evidence="1">KAUST100406-0324</strain>
    </source>
</reference>
<protein>
    <recommendedName>
        <fullName evidence="3">Histidine kinase</fullName>
    </recommendedName>
</protein>